<dbReference type="RefSeq" id="WP_212537262.1">
    <property type="nucleotide sequence ID" value="NZ_JAGTUU010000005.1"/>
</dbReference>
<keyword evidence="3" id="KW-1185">Reference proteome</keyword>
<evidence type="ECO:0000256" key="1">
    <source>
        <dbReference type="SAM" id="Phobius"/>
    </source>
</evidence>
<protein>
    <submittedName>
        <fullName evidence="2">Pilus assembly protein</fullName>
    </submittedName>
</protein>
<keyword evidence="1" id="KW-1133">Transmembrane helix</keyword>
<feature type="transmembrane region" description="Helical" evidence="1">
    <location>
        <begin position="20"/>
        <end position="42"/>
    </location>
</feature>
<sequence length="187" mass="21401">MFAKFSNLLRRFRRDQSGNVTIETVIWVPLLILILGATFSFYEAFRQKSLNTKAAFTISDALSRETDPIDDEYLDGMLSLLEFLTDSSGPYSMRVTMVRFSDDDGYLIDWTQARGGFDTLDDATLASMEENLPKLLNNESVIVVETQTEYTPTFEVESLQPQNFYNFVFTRPRFAPKLVWKESTPAA</sequence>
<evidence type="ECO:0000313" key="2">
    <source>
        <dbReference type="EMBL" id="MBS0125312.1"/>
    </source>
</evidence>
<evidence type="ECO:0000313" key="3">
    <source>
        <dbReference type="Proteomes" id="UP000681356"/>
    </source>
</evidence>
<accession>A0A8J8B8A9</accession>
<gene>
    <name evidence="2" type="ORF">KB874_14565</name>
</gene>
<dbReference type="Proteomes" id="UP000681356">
    <property type="component" value="Unassembled WGS sequence"/>
</dbReference>
<dbReference type="AlphaFoldDB" id="A0A8J8B8A9"/>
<dbReference type="EMBL" id="JAGTUU010000005">
    <property type="protein sequence ID" value="MBS0125312.1"/>
    <property type="molecule type" value="Genomic_DNA"/>
</dbReference>
<organism evidence="2 3">
    <name type="scientific">Thetidibacter halocola</name>
    <dbReference type="NCBI Taxonomy" id="2827239"/>
    <lineage>
        <taxon>Bacteria</taxon>
        <taxon>Pseudomonadati</taxon>
        <taxon>Pseudomonadota</taxon>
        <taxon>Alphaproteobacteria</taxon>
        <taxon>Rhodobacterales</taxon>
        <taxon>Roseobacteraceae</taxon>
        <taxon>Thetidibacter</taxon>
    </lineage>
</organism>
<comment type="caution">
    <text evidence="2">The sequence shown here is derived from an EMBL/GenBank/DDBJ whole genome shotgun (WGS) entry which is preliminary data.</text>
</comment>
<reference evidence="2" key="1">
    <citation type="submission" date="2021-04" db="EMBL/GenBank/DDBJ databases">
        <authorList>
            <person name="Yoon J."/>
        </authorList>
    </citation>
    <scope>NUCLEOTIDE SEQUENCE</scope>
    <source>
        <strain evidence="2">KMU-90</strain>
    </source>
</reference>
<name>A0A8J8B8A9_9RHOB</name>
<keyword evidence="1" id="KW-0472">Membrane</keyword>
<keyword evidence="1" id="KW-0812">Transmembrane</keyword>
<proteinExistence type="predicted"/>